<proteinExistence type="predicted"/>
<feature type="compositionally biased region" description="Acidic residues" evidence="1">
    <location>
        <begin position="271"/>
        <end position="282"/>
    </location>
</feature>
<sequence length="410" mass="44663">MLLLRGYLQKREDVRDSSHSRGTFTVPMRWKASQCDPRDATSTTSAASDAETQEALGSGATRVSTNNPHKKQDTPLTSSFRTANTAQPPGMQLLVFDKEIPEHLRQRFLDLKVLYSEPLWRAVSKKKPNPGDISMTLKYLGDEEALAALCIVVQCEKGLSKKIRKFFAQPHVLEDLRSDFRVHVIGVPPLRLSGQEGLCVFSDSADYDSLCGLRLKIKGVNGTAVETTLGGLIVARTGDDLTVYGMAASHPLGALGVTAPISPPSSPADSSDPDDSGTDSDDSYTHEFVGIPQAEEQNCPSTPSTNTWGTKPIGAVFCHSLSLPQNRDWALVSISPENWRPNLVSNRHVSALSTLSLPSTDVRAWVSTPRGPQIGLLRHEESCLLVSPGRSFVNTLQFVPDKSSRKSLLF</sequence>
<protein>
    <submittedName>
        <fullName evidence="2">Uncharacterized protein</fullName>
    </submittedName>
</protein>
<keyword evidence="3" id="KW-1185">Reference proteome</keyword>
<dbReference type="Proteomes" id="UP001175000">
    <property type="component" value="Unassembled WGS sequence"/>
</dbReference>
<dbReference type="AlphaFoldDB" id="A0AA39XJ48"/>
<comment type="caution">
    <text evidence="2">The sequence shown here is derived from an EMBL/GenBank/DDBJ whole genome shotgun (WGS) entry which is preliminary data.</text>
</comment>
<organism evidence="2 3">
    <name type="scientific">Immersiella caudata</name>
    <dbReference type="NCBI Taxonomy" id="314043"/>
    <lineage>
        <taxon>Eukaryota</taxon>
        <taxon>Fungi</taxon>
        <taxon>Dikarya</taxon>
        <taxon>Ascomycota</taxon>
        <taxon>Pezizomycotina</taxon>
        <taxon>Sordariomycetes</taxon>
        <taxon>Sordariomycetidae</taxon>
        <taxon>Sordariales</taxon>
        <taxon>Lasiosphaeriaceae</taxon>
        <taxon>Immersiella</taxon>
    </lineage>
</organism>
<reference evidence="2" key="1">
    <citation type="submission" date="2023-06" db="EMBL/GenBank/DDBJ databases">
        <title>Genome-scale phylogeny and comparative genomics of the fungal order Sordariales.</title>
        <authorList>
            <consortium name="Lawrence Berkeley National Laboratory"/>
            <person name="Hensen N."/>
            <person name="Bonometti L."/>
            <person name="Westerberg I."/>
            <person name="Brannstrom I.O."/>
            <person name="Guillou S."/>
            <person name="Cros-Aarteil S."/>
            <person name="Calhoun S."/>
            <person name="Haridas S."/>
            <person name="Kuo A."/>
            <person name="Mondo S."/>
            <person name="Pangilinan J."/>
            <person name="Riley R."/>
            <person name="Labutti K."/>
            <person name="Andreopoulos B."/>
            <person name="Lipzen A."/>
            <person name="Chen C."/>
            <person name="Yanf M."/>
            <person name="Daum C."/>
            <person name="Ng V."/>
            <person name="Clum A."/>
            <person name="Steindorff A."/>
            <person name="Ohm R."/>
            <person name="Martin F."/>
            <person name="Silar P."/>
            <person name="Natvig D."/>
            <person name="Lalanne C."/>
            <person name="Gautier V."/>
            <person name="Ament-Velasquez S.L."/>
            <person name="Kruys A."/>
            <person name="Hutchinson M.I."/>
            <person name="Powell A.J."/>
            <person name="Barry K."/>
            <person name="Miller A.N."/>
            <person name="Grigoriev I.V."/>
            <person name="Debuchy R."/>
            <person name="Gladieux P."/>
            <person name="Thoren M.H."/>
            <person name="Johannesson H."/>
        </authorList>
    </citation>
    <scope>NUCLEOTIDE SEQUENCE</scope>
    <source>
        <strain evidence="2">CBS 606.72</strain>
    </source>
</reference>
<feature type="region of interest" description="Disordered" evidence="1">
    <location>
        <begin position="32"/>
        <end position="85"/>
    </location>
</feature>
<dbReference type="EMBL" id="JAULSU010000001">
    <property type="protein sequence ID" value="KAK0634227.1"/>
    <property type="molecule type" value="Genomic_DNA"/>
</dbReference>
<name>A0AA39XJ48_9PEZI</name>
<gene>
    <name evidence="2" type="ORF">B0T14DRAFT_87419</name>
</gene>
<feature type="region of interest" description="Disordered" evidence="1">
    <location>
        <begin position="257"/>
        <end position="285"/>
    </location>
</feature>
<feature type="compositionally biased region" description="Polar residues" evidence="1">
    <location>
        <begin position="74"/>
        <end position="85"/>
    </location>
</feature>
<evidence type="ECO:0000313" key="2">
    <source>
        <dbReference type="EMBL" id="KAK0634227.1"/>
    </source>
</evidence>
<evidence type="ECO:0000256" key="1">
    <source>
        <dbReference type="SAM" id="MobiDB-lite"/>
    </source>
</evidence>
<accession>A0AA39XJ48</accession>
<evidence type="ECO:0000313" key="3">
    <source>
        <dbReference type="Proteomes" id="UP001175000"/>
    </source>
</evidence>